<dbReference type="InParanoid" id="A0A2P6MNY4"/>
<dbReference type="AlphaFoldDB" id="A0A2P6MNY4"/>
<accession>A0A2P6MNY4</accession>
<gene>
    <name evidence="1" type="ORF">PROFUN_09641</name>
</gene>
<protein>
    <submittedName>
        <fullName evidence="1">Uncharacterized protein</fullName>
    </submittedName>
</protein>
<sequence length="85" mass="9484">MRILPYGLITQGIVRRCDRSKGISRIQEETVFCYGDPDESSKSESPTALDGSGILTLQYSYECLLERDIGNCNSDFSKPITFLLA</sequence>
<evidence type="ECO:0000313" key="1">
    <source>
        <dbReference type="EMBL" id="PRP73411.1"/>
    </source>
</evidence>
<keyword evidence="2" id="KW-1185">Reference proteome</keyword>
<proteinExistence type="predicted"/>
<evidence type="ECO:0000313" key="2">
    <source>
        <dbReference type="Proteomes" id="UP000241769"/>
    </source>
</evidence>
<reference evidence="1 2" key="1">
    <citation type="journal article" date="2018" name="Genome Biol. Evol.">
        <title>Multiple Roots of Fruiting Body Formation in Amoebozoa.</title>
        <authorList>
            <person name="Hillmann F."/>
            <person name="Forbes G."/>
            <person name="Novohradska S."/>
            <person name="Ferling I."/>
            <person name="Riege K."/>
            <person name="Groth M."/>
            <person name="Westermann M."/>
            <person name="Marz M."/>
            <person name="Spaller T."/>
            <person name="Winckler T."/>
            <person name="Schaap P."/>
            <person name="Glockner G."/>
        </authorList>
    </citation>
    <scope>NUCLEOTIDE SEQUENCE [LARGE SCALE GENOMIC DNA]</scope>
    <source>
        <strain evidence="1 2">Jena</strain>
    </source>
</reference>
<name>A0A2P6MNY4_9EUKA</name>
<comment type="caution">
    <text evidence="1">The sequence shown here is derived from an EMBL/GenBank/DDBJ whole genome shotgun (WGS) entry which is preliminary data.</text>
</comment>
<organism evidence="1 2">
    <name type="scientific">Planoprotostelium fungivorum</name>
    <dbReference type="NCBI Taxonomy" id="1890364"/>
    <lineage>
        <taxon>Eukaryota</taxon>
        <taxon>Amoebozoa</taxon>
        <taxon>Evosea</taxon>
        <taxon>Variosea</taxon>
        <taxon>Cavosteliida</taxon>
        <taxon>Cavosteliaceae</taxon>
        <taxon>Planoprotostelium</taxon>
    </lineage>
</organism>
<dbReference type="Proteomes" id="UP000241769">
    <property type="component" value="Unassembled WGS sequence"/>
</dbReference>
<dbReference type="EMBL" id="MDYQ01000613">
    <property type="protein sequence ID" value="PRP73411.1"/>
    <property type="molecule type" value="Genomic_DNA"/>
</dbReference>